<comment type="caution">
    <text evidence="2">The sequence shown here is derived from an EMBL/GenBank/DDBJ whole genome shotgun (WGS) entry which is preliminary data.</text>
</comment>
<accession>A0AA36HL00</accession>
<dbReference type="EMBL" id="CAUJNA010000024">
    <property type="protein sequence ID" value="CAJ1370510.1"/>
    <property type="molecule type" value="Genomic_DNA"/>
</dbReference>
<feature type="region of interest" description="Disordered" evidence="1">
    <location>
        <begin position="1"/>
        <end position="63"/>
    </location>
</feature>
<name>A0AA36HL00_9DINO</name>
<proteinExistence type="predicted"/>
<reference evidence="2" key="1">
    <citation type="submission" date="2023-08" db="EMBL/GenBank/DDBJ databases">
        <authorList>
            <person name="Chen Y."/>
            <person name="Shah S."/>
            <person name="Dougan E. K."/>
            <person name="Thang M."/>
            <person name="Chan C."/>
        </authorList>
    </citation>
    <scope>NUCLEOTIDE SEQUENCE</scope>
</reference>
<protein>
    <submittedName>
        <fullName evidence="2">Uncharacterized protein</fullName>
    </submittedName>
</protein>
<feature type="region of interest" description="Disordered" evidence="1">
    <location>
        <begin position="104"/>
        <end position="148"/>
    </location>
</feature>
<sequence>MAWRPRCGSKGPRRHAQREEGIRHAQREEGRREARRAPQTEAKKKAKPCSGGRSSETRSSAEIQLRRLGEELAAEGQRFRQRGKECMEMAMRAEALHLEVRLRQHAREREAKQRSPTGTRQACRPTLQTRRGGASPERKMTSEKQCKR</sequence>
<feature type="compositionally biased region" description="Basic and acidic residues" evidence="1">
    <location>
        <begin position="136"/>
        <end position="148"/>
    </location>
</feature>
<keyword evidence="3" id="KW-1185">Reference proteome</keyword>
<feature type="compositionally biased region" description="Polar residues" evidence="1">
    <location>
        <begin position="52"/>
        <end position="62"/>
    </location>
</feature>
<evidence type="ECO:0000256" key="1">
    <source>
        <dbReference type="SAM" id="MobiDB-lite"/>
    </source>
</evidence>
<feature type="compositionally biased region" description="Basic and acidic residues" evidence="1">
    <location>
        <begin position="17"/>
        <end position="43"/>
    </location>
</feature>
<organism evidence="2 3">
    <name type="scientific">Effrenium voratum</name>
    <dbReference type="NCBI Taxonomy" id="2562239"/>
    <lineage>
        <taxon>Eukaryota</taxon>
        <taxon>Sar</taxon>
        <taxon>Alveolata</taxon>
        <taxon>Dinophyceae</taxon>
        <taxon>Suessiales</taxon>
        <taxon>Symbiodiniaceae</taxon>
        <taxon>Effrenium</taxon>
    </lineage>
</organism>
<gene>
    <name evidence="2" type="ORF">EVOR1521_LOCUS1071</name>
</gene>
<evidence type="ECO:0000313" key="2">
    <source>
        <dbReference type="EMBL" id="CAJ1370510.1"/>
    </source>
</evidence>
<dbReference type="Proteomes" id="UP001178507">
    <property type="component" value="Unassembled WGS sequence"/>
</dbReference>
<dbReference type="AlphaFoldDB" id="A0AA36HL00"/>
<feature type="compositionally biased region" description="Basic and acidic residues" evidence="1">
    <location>
        <begin position="104"/>
        <end position="113"/>
    </location>
</feature>
<evidence type="ECO:0000313" key="3">
    <source>
        <dbReference type="Proteomes" id="UP001178507"/>
    </source>
</evidence>